<organism evidence="5 6">
    <name type="scientific">Staphylococcus epidermidis (strain ATCC 12228 / FDA PCI 1200)</name>
    <dbReference type="NCBI Taxonomy" id="176280"/>
    <lineage>
        <taxon>Bacteria</taxon>
        <taxon>Bacillati</taxon>
        <taxon>Bacillota</taxon>
        <taxon>Bacilli</taxon>
        <taxon>Bacillales</taxon>
        <taxon>Staphylococcaceae</taxon>
        <taxon>Staphylococcus</taxon>
    </lineage>
</organism>
<dbReference type="OrthoDB" id="368257at2"/>
<dbReference type="SUPFAM" id="SSF46785">
    <property type="entry name" value="Winged helix' DNA-binding domain"/>
    <property type="match status" value="1"/>
</dbReference>
<dbReference type="HOGENOM" id="CLU_017584_5_5_9"/>
<keyword evidence="1" id="KW-0805">Transcription regulation</keyword>
<dbReference type="KEGG" id="sep:SE_2046"/>
<accession>A0A0H2VIA1</accession>
<dbReference type="SMART" id="SM00345">
    <property type="entry name" value="HTH_GNTR"/>
    <property type="match status" value="1"/>
</dbReference>
<dbReference type="PANTHER" id="PTHR43537">
    <property type="entry name" value="TRANSCRIPTIONAL REGULATOR, GNTR FAMILY"/>
    <property type="match status" value="1"/>
</dbReference>
<dbReference type="eggNOG" id="COG1802">
    <property type="taxonomic scope" value="Bacteria"/>
</dbReference>
<proteinExistence type="predicted"/>
<dbReference type="Gene3D" id="1.10.10.10">
    <property type="entry name" value="Winged helix-like DNA-binding domain superfamily/Winged helix DNA-binding domain"/>
    <property type="match status" value="1"/>
</dbReference>
<dbReference type="SUPFAM" id="SSF48008">
    <property type="entry name" value="GntR ligand-binding domain-like"/>
    <property type="match status" value="1"/>
</dbReference>
<dbReference type="GO" id="GO:0003677">
    <property type="term" value="F:DNA binding"/>
    <property type="evidence" value="ECO:0007669"/>
    <property type="project" value="UniProtKB-KW"/>
</dbReference>
<dbReference type="EMBL" id="AE015929">
    <property type="protein sequence ID" value="AAO05687.1"/>
    <property type="molecule type" value="Genomic_DNA"/>
</dbReference>
<dbReference type="Gene3D" id="1.20.120.530">
    <property type="entry name" value="GntR ligand-binding domain-like"/>
    <property type="match status" value="1"/>
</dbReference>
<dbReference type="PROSITE" id="PS50949">
    <property type="entry name" value="HTH_GNTR"/>
    <property type="match status" value="1"/>
</dbReference>
<dbReference type="GO" id="GO:0003700">
    <property type="term" value="F:DNA-binding transcription factor activity"/>
    <property type="evidence" value="ECO:0007669"/>
    <property type="project" value="InterPro"/>
</dbReference>
<feature type="domain" description="HTH gntR-type" evidence="4">
    <location>
        <begin position="13"/>
        <end position="79"/>
    </location>
</feature>
<reference evidence="5 6" key="1">
    <citation type="journal article" date="2003" name="Mol. Microbiol.">
        <title>Genome-based analysis of virulence genes in a non-biofilm-forming Staphylococcus epidermidis strain (ATCC 12228).</title>
        <authorList>
            <person name="Zhang Y.Q."/>
            <person name="Ren S.X."/>
            <person name="Li H.L."/>
            <person name="Wang Y.X."/>
            <person name="Fu G."/>
            <person name="Yang J."/>
            <person name="Qin Z.Q."/>
            <person name="Miao Y.G."/>
            <person name="Wang W.Y."/>
            <person name="Chen R.S."/>
            <person name="Shen Y."/>
            <person name="Chen Z."/>
            <person name="Yuan Z.H."/>
            <person name="Zhao G.P."/>
            <person name="Qu D."/>
            <person name="Danchin A."/>
            <person name="Wen Y.M."/>
        </authorList>
    </citation>
    <scope>NUCLEOTIDE SEQUENCE [LARGE SCALE GENOMIC DNA]</scope>
    <source>
        <strain evidence="6">ATCC 12228 / FDA PCI 1200</strain>
    </source>
</reference>
<evidence type="ECO:0000313" key="5">
    <source>
        <dbReference type="EMBL" id="AAO05687.1"/>
    </source>
</evidence>
<gene>
    <name evidence="5" type="ordered locus">SE_2046</name>
</gene>
<dbReference type="AlphaFoldDB" id="A0A0H2VIA1"/>
<keyword evidence="3" id="KW-0804">Transcription</keyword>
<dbReference type="InterPro" id="IPR036390">
    <property type="entry name" value="WH_DNA-bd_sf"/>
</dbReference>
<dbReference type="RefSeq" id="WP_002438193.1">
    <property type="nucleotide sequence ID" value="NC_004461.1"/>
</dbReference>
<evidence type="ECO:0000256" key="3">
    <source>
        <dbReference type="ARBA" id="ARBA00023163"/>
    </source>
</evidence>
<protein>
    <submittedName>
        <fullName evidence="5">Gluconate operon transcriptional repressor</fullName>
    </submittedName>
</protein>
<dbReference type="Proteomes" id="UP000001411">
    <property type="component" value="Chromosome"/>
</dbReference>
<evidence type="ECO:0000313" key="6">
    <source>
        <dbReference type="Proteomes" id="UP000001411"/>
    </source>
</evidence>
<dbReference type="Pfam" id="PF00392">
    <property type="entry name" value="GntR"/>
    <property type="match status" value="1"/>
</dbReference>
<evidence type="ECO:0000256" key="2">
    <source>
        <dbReference type="ARBA" id="ARBA00023125"/>
    </source>
</evidence>
<keyword evidence="2" id="KW-0238">DNA-binding</keyword>
<evidence type="ECO:0000259" key="4">
    <source>
        <dbReference type="PROSITE" id="PS50949"/>
    </source>
</evidence>
<dbReference type="InterPro" id="IPR011711">
    <property type="entry name" value="GntR_C"/>
</dbReference>
<dbReference type="PATRIC" id="fig|176280.10.peg.2000"/>
<dbReference type="InterPro" id="IPR036388">
    <property type="entry name" value="WH-like_DNA-bd_sf"/>
</dbReference>
<name>A0A0H2VIA1_STAES</name>
<dbReference type="InterPro" id="IPR008920">
    <property type="entry name" value="TF_FadR/GntR_C"/>
</dbReference>
<evidence type="ECO:0000256" key="1">
    <source>
        <dbReference type="ARBA" id="ARBA00023015"/>
    </source>
</evidence>
<sequence length="226" mass="26495">MTYGYPKKWKENMTSGQVIAAELRLGIVSGEIESHIQLSENQVAQQFNVSRSPVRDAFKLLQTDQLIQLERMGAQVLPFGDQEKKEMYDLRLMLESFAFSKLSGTDTQHIIKEMKKQLEMMKVAVQFEDAEAFTQHDFEFHEVMIQATNHQYLKVFWNHLKPVMESLILISMRQRMANDPKDFERIHKNHQVFIDAVENDDASILRKAFHLNFDDVGENIEAFWLR</sequence>
<dbReference type="InterPro" id="IPR000524">
    <property type="entry name" value="Tscrpt_reg_HTH_GntR"/>
</dbReference>
<dbReference type="SMR" id="A0A0H2VIA1"/>
<dbReference type="PANTHER" id="PTHR43537:SF24">
    <property type="entry name" value="GLUCONATE OPERON TRANSCRIPTIONAL REPRESSOR"/>
    <property type="match status" value="1"/>
</dbReference>
<dbReference type="SMART" id="SM00895">
    <property type="entry name" value="FCD"/>
    <property type="match status" value="1"/>
</dbReference>
<dbReference type="Pfam" id="PF07729">
    <property type="entry name" value="FCD"/>
    <property type="match status" value="1"/>
</dbReference>